<keyword evidence="6" id="KW-0328">Glycosyltransferase</keyword>
<keyword evidence="7" id="KW-0808">Transferase</keyword>
<dbReference type="InterPro" id="IPR012338">
    <property type="entry name" value="Beta-lactam/transpept-like"/>
</dbReference>
<dbReference type="SUPFAM" id="SSF56601">
    <property type="entry name" value="beta-lactamase/transpeptidase-like"/>
    <property type="match status" value="1"/>
</dbReference>
<accession>A0ABN1EXY7</accession>
<dbReference type="Proteomes" id="UP001499951">
    <property type="component" value="Unassembled WGS sequence"/>
</dbReference>
<keyword evidence="5" id="KW-0645">Protease</keyword>
<dbReference type="EC" id="2.4.99.28" evidence="10"/>
<comment type="caution">
    <text evidence="15">The sequence shown here is derived from an EMBL/GenBank/DDBJ whole genome shotgun (WGS) entry which is preliminary data.</text>
</comment>
<reference evidence="15 16" key="1">
    <citation type="journal article" date="2019" name="Int. J. Syst. Evol. Microbiol.">
        <title>The Global Catalogue of Microorganisms (GCM) 10K type strain sequencing project: providing services to taxonomists for standard genome sequencing and annotation.</title>
        <authorList>
            <consortium name="The Broad Institute Genomics Platform"/>
            <consortium name="The Broad Institute Genome Sequencing Center for Infectious Disease"/>
            <person name="Wu L."/>
            <person name="Ma J."/>
        </authorList>
    </citation>
    <scope>NUCLEOTIDE SEQUENCE [LARGE SCALE GENOMIC DNA]</scope>
    <source>
        <strain evidence="15 16">JCM 15089</strain>
    </source>
</reference>
<dbReference type="InterPro" id="IPR009647">
    <property type="entry name" value="PBP_C"/>
</dbReference>
<keyword evidence="8" id="KW-0378">Hydrolase</keyword>
<comment type="catalytic activity">
    <reaction evidence="11">
        <text>[GlcNAc-(1-&gt;4)-Mur2Ac(oyl-L-Ala-gamma-D-Glu-L-Lys-D-Ala-D-Ala)](n)-di-trans,octa-cis-undecaprenyl diphosphate + beta-D-GlcNAc-(1-&gt;4)-Mur2Ac(oyl-L-Ala-gamma-D-Glu-L-Lys-D-Ala-D-Ala)-di-trans,octa-cis-undecaprenyl diphosphate = [GlcNAc-(1-&gt;4)-Mur2Ac(oyl-L-Ala-gamma-D-Glu-L-Lys-D-Ala-D-Ala)](n+1)-di-trans,octa-cis-undecaprenyl diphosphate + di-trans,octa-cis-undecaprenyl diphosphate + H(+)</text>
        <dbReference type="Rhea" id="RHEA:23708"/>
        <dbReference type="Rhea" id="RHEA-COMP:9602"/>
        <dbReference type="Rhea" id="RHEA-COMP:9603"/>
        <dbReference type="ChEBI" id="CHEBI:15378"/>
        <dbReference type="ChEBI" id="CHEBI:58405"/>
        <dbReference type="ChEBI" id="CHEBI:60033"/>
        <dbReference type="ChEBI" id="CHEBI:78435"/>
        <dbReference type="EC" id="2.4.99.28"/>
    </reaction>
</comment>
<evidence type="ECO:0000259" key="14">
    <source>
        <dbReference type="Pfam" id="PF06832"/>
    </source>
</evidence>
<dbReference type="InterPro" id="IPR023346">
    <property type="entry name" value="Lysozyme-like_dom_sf"/>
</dbReference>
<evidence type="ECO:0000313" key="16">
    <source>
        <dbReference type="Proteomes" id="UP001499951"/>
    </source>
</evidence>
<evidence type="ECO:0000256" key="3">
    <source>
        <dbReference type="ARBA" id="ARBA00007739"/>
    </source>
</evidence>
<evidence type="ECO:0000256" key="8">
    <source>
        <dbReference type="ARBA" id="ARBA00022801"/>
    </source>
</evidence>
<dbReference type="PANTHER" id="PTHR32282">
    <property type="entry name" value="BINDING PROTEIN TRANSPEPTIDASE, PUTATIVE-RELATED"/>
    <property type="match status" value="1"/>
</dbReference>
<evidence type="ECO:0000256" key="9">
    <source>
        <dbReference type="ARBA" id="ARBA00023268"/>
    </source>
</evidence>
<dbReference type="InterPro" id="IPR001264">
    <property type="entry name" value="Glyco_trans_51"/>
</dbReference>
<dbReference type="Pfam" id="PF06832">
    <property type="entry name" value="BiPBP_C"/>
    <property type="match status" value="1"/>
</dbReference>
<evidence type="ECO:0000259" key="13">
    <source>
        <dbReference type="Pfam" id="PF00912"/>
    </source>
</evidence>
<feature type="domain" description="Glycosyl transferase family 51" evidence="13">
    <location>
        <begin position="60"/>
        <end position="227"/>
    </location>
</feature>
<sequence>MQAIASSRWFVRGLFSALGLVSAVVVADLANPPPMDRIANVSPEVVDRHGVLLRAFLTADGTWRMRTHVNEVSPRYLAMLKAYEDKRFDHHAGVDPLAMARAAKQWLGVGHVVSGGSTLTMQVARLLEPTKKRGIGTKLFQMIRAVQLEERYSKDEILSFYLTLAPFGGNLEGVRAASLSYFGKPANQIDLAQAALLVALPQSPVKQRPDRHAIAALKGRDKVLARMVSEAVVTASDAAVAKKEGVPFARQAMPLIAPHLAERLARTTNATHIVTTLDADVQIALEQMAVQEVRYMGDGATTAIVVVENKTRNVVAWIGGTNYWGKAGQIDLARAPRSPGSALKPFIYGLAFDDLILHPSTMMEDTPMNFGDYAPRDFSGDFQGQVTARDALRMSLNVPAVAVLERVGPLAFTLALKNAGAKLYFPTADTAPNPAFALGGLGISPADLTMLYAGIANGGEARALRLVEGTPDAPTHRLFGPVAAYYLHQILIGVSLPEGWAMGEGLARGRTIGFKTGTSYGFRDAWSAGFSNDYTVGVWVGRADGTPRPGKVGVDTAAPLLLKVFGLLPADREPAPSPPSGAILAETTDALPPSLRVFTRTTEQPVETAAPLPPPAIAYPPNGTVIPLPGPRDPDKTIMLKADGGKAPLTWLVNGMLVGSFDRFQPALYQPTGEGNARITVVDSEGRSDTATVRFKRDR</sequence>
<feature type="domain" description="Penicillin-binding protein transpeptidase" evidence="12">
    <location>
        <begin position="303"/>
        <end position="541"/>
    </location>
</feature>
<dbReference type="RefSeq" id="WP_166936225.1">
    <property type="nucleotide sequence ID" value="NZ_BAAADD010000007.1"/>
</dbReference>
<keyword evidence="4" id="KW-0121">Carboxypeptidase</keyword>
<dbReference type="Pfam" id="PF00912">
    <property type="entry name" value="Transgly"/>
    <property type="match status" value="1"/>
</dbReference>
<evidence type="ECO:0000256" key="6">
    <source>
        <dbReference type="ARBA" id="ARBA00022676"/>
    </source>
</evidence>
<feature type="domain" description="Penicillin-binding C-terminal" evidence="14">
    <location>
        <begin position="613"/>
        <end position="695"/>
    </location>
</feature>
<keyword evidence="9" id="KW-0511">Multifunctional enzyme</keyword>
<comment type="pathway">
    <text evidence="1">Cell wall biogenesis; peptidoglycan biosynthesis.</text>
</comment>
<proteinExistence type="inferred from homology"/>
<evidence type="ECO:0000259" key="12">
    <source>
        <dbReference type="Pfam" id="PF00905"/>
    </source>
</evidence>
<dbReference type="PANTHER" id="PTHR32282:SF15">
    <property type="entry name" value="PENICILLIN-BINDING PROTEIN 1C"/>
    <property type="match status" value="1"/>
</dbReference>
<protein>
    <recommendedName>
        <fullName evidence="10">peptidoglycan glycosyltransferase</fullName>
        <ecNumber evidence="10">2.4.99.28</ecNumber>
    </recommendedName>
</protein>
<dbReference type="InterPro" id="IPR036950">
    <property type="entry name" value="PBP_transglycosylase"/>
</dbReference>
<organism evidence="15 16">
    <name type="scientific">Rhizomicrobium electricum</name>
    <dbReference type="NCBI Taxonomy" id="480070"/>
    <lineage>
        <taxon>Bacteria</taxon>
        <taxon>Pseudomonadati</taxon>
        <taxon>Pseudomonadota</taxon>
        <taxon>Alphaproteobacteria</taxon>
        <taxon>Micropepsales</taxon>
        <taxon>Micropepsaceae</taxon>
        <taxon>Rhizomicrobium</taxon>
    </lineage>
</organism>
<dbReference type="NCBIfam" id="TIGR02073">
    <property type="entry name" value="PBP_1c"/>
    <property type="match status" value="1"/>
</dbReference>
<name>A0ABN1EXY7_9PROT</name>
<dbReference type="InterPro" id="IPR001460">
    <property type="entry name" value="PCN-bd_Tpept"/>
</dbReference>
<evidence type="ECO:0000313" key="15">
    <source>
        <dbReference type="EMBL" id="GAA0577388.1"/>
    </source>
</evidence>
<dbReference type="Pfam" id="PF00905">
    <property type="entry name" value="Transpeptidase"/>
    <property type="match status" value="1"/>
</dbReference>
<evidence type="ECO:0000256" key="4">
    <source>
        <dbReference type="ARBA" id="ARBA00022645"/>
    </source>
</evidence>
<evidence type="ECO:0000256" key="5">
    <source>
        <dbReference type="ARBA" id="ARBA00022670"/>
    </source>
</evidence>
<dbReference type="InterPro" id="IPR011815">
    <property type="entry name" value="PBP_1c"/>
</dbReference>
<comment type="similarity">
    <text evidence="2">In the C-terminal section; belongs to the transpeptidase family.</text>
</comment>
<dbReference type="SUPFAM" id="SSF53955">
    <property type="entry name" value="Lysozyme-like"/>
    <property type="match status" value="1"/>
</dbReference>
<evidence type="ECO:0000256" key="11">
    <source>
        <dbReference type="ARBA" id="ARBA00049902"/>
    </source>
</evidence>
<comment type="similarity">
    <text evidence="3">In the N-terminal section; belongs to the glycosyltransferase 51 family.</text>
</comment>
<evidence type="ECO:0000256" key="1">
    <source>
        <dbReference type="ARBA" id="ARBA00004752"/>
    </source>
</evidence>
<dbReference type="InterPro" id="IPR050396">
    <property type="entry name" value="Glycosyltr_51/Transpeptidase"/>
</dbReference>
<keyword evidence="16" id="KW-1185">Reference proteome</keyword>
<evidence type="ECO:0000256" key="2">
    <source>
        <dbReference type="ARBA" id="ARBA00007090"/>
    </source>
</evidence>
<gene>
    <name evidence="15" type="primary">pbpC</name>
    <name evidence="15" type="ORF">GCM10008942_27840</name>
</gene>
<evidence type="ECO:0000256" key="10">
    <source>
        <dbReference type="ARBA" id="ARBA00044770"/>
    </source>
</evidence>
<dbReference type="Gene3D" id="3.40.710.10">
    <property type="entry name" value="DD-peptidase/beta-lactamase superfamily"/>
    <property type="match status" value="1"/>
</dbReference>
<evidence type="ECO:0000256" key="7">
    <source>
        <dbReference type="ARBA" id="ARBA00022679"/>
    </source>
</evidence>
<dbReference type="Gene3D" id="1.10.3810.10">
    <property type="entry name" value="Biosynthetic peptidoglycan transglycosylase-like"/>
    <property type="match status" value="1"/>
</dbReference>
<dbReference type="EMBL" id="BAAADD010000007">
    <property type="protein sequence ID" value="GAA0577388.1"/>
    <property type="molecule type" value="Genomic_DNA"/>
</dbReference>